<dbReference type="GO" id="GO:1990071">
    <property type="term" value="C:TRAPPII protein complex"/>
    <property type="evidence" value="ECO:0007669"/>
    <property type="project" value="InterPro"/>
</dbReference>
<dbReference type="Proteomes" id="UP000095038">
    <property type="component" value="Unassembled WGS sequence"/>
</dbReference>
<proteinExistence type="predicted"/>
<dbReference type="GeneID" id="30963610"/>
<dbReference type="PANTHER" id="PTHR28159:SF1">
    <property type="entry name" value="TRAFFICKING PROTEIN PARTICLE COMPLEX II-SPECIFIC SUBUNIT 65"/>
    <property type="match status" value="1"/>
</dbReference>
<sequence length="541" mass="60455">ASSRKIAFFDEFIAGYVVLANSHSAADNSNYFAAISELLLSLDLYVHPSSDNYNEPLDSKNRNYHIKNYQLASDKNDDDADDEKSLLISVWKFKLPIAYPKRKISLPEIQISISLTYQPNLLCNPHTPSIIDKENDDTLTKTDSIESRIRKNSLSESSKEIKKIPQTKNKVKNTTLSAKILLPVFPVLNMKLRCTKAAGKNDKLLATLDIEASKELNKINTSLDIFDIALDFPSGSINPLLPASLKTFPIDLKSNDAINFPYELTNSFINDNDSKKQIIVNIVSIPKSKKNHKYLANKIITKWSTLVDFAIIAPPTNSTLVKSSNISQQGVINYNSRIFSLSNLPNANNNLKPSHQSQISRLKSLRTASSSLNINIPRNSKSILNGLILSFNGTTNTHIGEVFKWKIQAINKSHNLLNLSLYIQPKDSANLLTLNLNSNLQNTLSKIKLQHHHNIYNNNMIIIPPNQLVKAFNQTKLSPRGIICLANDVKIGPLEPFQVFETEIHLIAIEKGIFSLQGVKIFDVNTGESFDCGRLLEVVVV</sequence>
<evidence type="ECO:0000313" key="3">
    <source>
        <dbReference type="Proteomes" id="UP000095038"/>
    </source>
</evidence>
<evidence type="ECO:0000259" key="1">
    <source>
        <dbReference type="Pfam" id="PF12735"/>
    </source>
</evidence>
<dbReference type="FunCoup" id="A0A1D2VFN6">
    <property type="interactions" value="56"/>
</dbReference>
<feature type="non-terminal residue" evidence="2">
    <location>
        <position position="1"/>
    </location>
</feature>
<dbReference type="STRING" id="1344418.A0A1D2VFN6"/>
<dbReference type="OrthoDB" id="5345392at2759"/>
<gene>
    <name evidence="2" type="ORF">ASCRUDRAFT_26876</name>
</gene>
<dbReference type="Pfam" id="PF12735">
    <property type="entry name" value="IgD3_Trs65"/>
    <property type="match status" value="1"/>
</dbReference>
<evidence type="ECO:0000313" key="2">
    <source>
        <dbReference type="EMBL" id="ODV60484.1"/>
    </source>
</evidence>
<dbReference type="GO" id="GO:0006891">
    <property type="term" value="P:intra-Golgi vesicle-mediated transport"/>
    <property type="evidence" value="ECO:0007669"/>
    <property type="project" value="InterPro"/>
</dbReference>
<dbReference type="EMBL" id="KV454482">
    <property type="protein sequence ID" value="ODV60484.1"/>
    <property type="molecule type" value="Genomic_DNA"/>
</dbReference>
<feature type="non-terminal residue" evidence="2">
    <location>
        <position position="541"/>
    </location>
</feature>
<reference evidence="3" key="1">
    <citation type="submission" date="2016-05" db="EMBL/GenBank/DDBJ databases">
        <title>Comparative genomics of biotechnologically important yeasts.</title>
        <authorList>
            <consortium name="DOE Joint Genome Institute"/>
            <person name="Riley R."/>
            <person name="Haridas S."/>
            <person name="Wolfe K.H."/>
            <person name="Lopes M.R."/>
            <person name="Hittinger C.T."/>
            <person name="Goker M."/>
            <person name="Salamov A."/>
            <person name="Wisecaver J."/>
            <person name="Long T.M."/>
            <person name="Aerts A.L."/>
            <person name="Barry K."/>
            <person name="Choi C."/>
            <person name="Clum A."/>
            <person name="Coughlan A.Y."/>
            <person name="Deshpande S."/>
            <person name="Douglass A.P."/>
            <person name="Hanson S.J."/>
            <person name="Klenk H.-P."/>
            <person name="Labutti K."/>
            <person name="Lapidus A."/>
            <person name="Lindquist E."/>
            <person name="Lipzen A."/>
            <person name="Meier-Kolthoff J.P."/>
            <person name="Ohm R.A."/>
            <person name="Otillar R.P."/>
            <person name="Pangilinan J."/>
            <person name="Peng Y."/>
            <person name="Rokas A."/>
            <person name="Rosa C.A."/>
            <person name="Scheuner C."/>
            <person name="Sibirny A.A."/>
            <person name="Slot J.C."/>
            <person name="Stielow J.B."/>
            <person name="Sun H."/>
            <person name="Kurtzman C.P."/>
            <person name="Blackwell M."/>
            <person name="Grigoriev I.V."/>
            <person name="Jeffries T.W."/>
        </authorList>
    </citation>
    <scope>NUCLEOTIDE SEQUENCE [LARGE SCALE GENOMIC DNA]</scope>
    <source>
        <strain evidence="3">DSM 1968</strain>
    </source>
</reference>
<feature type="domain" description="Trafficking protein particle complex II-specific subunit 65 IgD3" evidence="1">
    <location>
        <begin position="379"/>
        <end position="540"/>
    </location>
</feature>
<dbReference type="AlphaFoldDB" id="A0A1D2VFN6"/>
<name>A0A1D2VFN6_9ASCO</name>
<keyword evidence="3" id="KW-1185">Reference proteome</keyword>
<organism evidence="2 3">
    <name type="scientific">Ascoidea rubescens DSM 1968</name>
    <dbReference type="NCBI Taxonomy" id="1344418"/>
    <lineage>
        <taxon>Eukaryota</taxon>
        <taxon>Fungi</taxon>
        <taxon>Dikarya</taxon>
        <taxon>Ascomycota</taxon>
        <taxon>Saccharomycotina</taxon>
        <taxon>Saccharomycetes</taxon>
        <taxon>Ascoideaceae</taxon>
        <taxon>Ascoidea</taxon>
    </lineage>
</organism>
<dbReference type="InterPro" id="IPR024662">
    <property type="entry name" value="Trs65"/>
</dbReference>
<dbReference type="RefSeq" id="XP_020046791.1">
    <property type="nucleotide sequence ID" value="XM_020189974.1"/>
</dbReference>
<accession>A0A1D2VFN6</accession>
<dbReference type="GO" id="GO:0005802">
    <property type="term" value="C:trans-Golgi network"/>
    <property type="evidence" value="ECO:0007669"/>
    <property type="project" value="TreeGrafter"/>
</dbReference>
<dbReference type="InterPro" id="IPR055420">
    <property type="entry name" value="IgD3_Trs65"/>
</dbReference>
<protein>
    <recommendedName>
        <fullName evidence="1">Trafficking protein particle complex II-specific subunit 65 IgD3 domain-containing protein</fullName>
    </recommendedName>
</protein>
<dbReference type="InParanoid" id="A0A1D2VFN6"/>
<dbReference type="PANTHER" id="PTHR28159">
    <property type="entry name" value="TRAFFICKING PROTEIN PARTICLE COMPLEX II-SPECIFIC SUBUNIT 65"/>
    <property type="match status" value="1"/>
</dbReference>